<dbReference type="Proteomes" id="UP000250140">
    <property type="component" value="Unassembled WGS sequence"/>
</dbReference>
<evidence type="ECO:0000313" key="2">
    <source>
        <dbReference type="Proteomes" id="UP000250140"/>
    </source>
</evidence>
<name>A0A8E2EQU5_9PEZI</name>
<protein>
    <submittedName>
        <fullName evidence="1">Uncharacterized protein</fullName>
    </submittedName>
</protein>
<dbReference type="EMBL" id="KV750789">
    <property type="protein sequence ID" value="OCL03207.1"/>
    <property type="molecule type" value="Genomic_DNA"/>
</dbReference>
<accession>A0A8E2EQU5</accession>
<reference evidence="1 2" key="1">
    <citation type="journal article" date="2016" name="Nat. Commun.">
        <title>Ectomycorrhizal ecology is imprinted in the genome of the dominant symbiotic fungus Cenococcum geophilum.</title>
        <authorList>
            <consortium name="DOE Joint Genome Institute"/>
            <person name="Peter M."/>
            <person name="Kohler A."/>
            <person name="Ohm R.A."/>
            <person name="Kuo A."/>
            <person name="Krutzmann J."/>
            <person name="Morin E."/>
            <person name="Arend M."/>
            <person name="Barry K.W."/>
            <person name="Binder M."/>
            <person name="Choi C."/>
            <person name="Clum A."/>
            <person name="Copeland A."/>
            <person name="Grisel N."/>
            <person name="Haridas S."/>
            <person name="Kipfer T."/>
            <person name="LaButti K."/>
            <person name="Lindquist E."/>
            <person name="Lipzen A."/>
            <person name="Maire R."/>
            <person name="Meier B."/>
            <person name="Mihaltcheva S."/>
            <person name="Molinier V."/>
            <person name="Murat C."/>
            <person name="Poggeler S."/>
            <person name="Quandt C.A."/>
            <person name="Sperisen C."/>
            <person name="Tritt A."/>
            <person name="Tisserant E."/>
            <person name="Crous P.W."/>
            <person name="Henrissat B."/>
            <person name="Nehls U."/>
            <person name="Egli S."/>
            <person name="Spatafora J.W."/>
            <person name="Grigoriev I.V."/>
            <person name="Martin F.M."/>
        </authorList>
    </citation>
    <scope>NUCLEOTIDE SEQUENCE [LARGE SCALE GENOMIC DNA]</scope>
    <source>
        <strain evidence="1 2">CBS 207.34</strain>
    </source>
</reference>
<evidence type="ECO:0000313" key="1">
    <source>
        <dbReference type="EMBL" id="OCL03207.1"/>
    </source>
</evidence>
<sequence length="181" mass="19955">MRMLLDNDTYLKDKFFSSMCLKSPQSSLINSTRISPGSTNERSGDGVSQAFGYRIGIVDLKLDFQSTFGGPSSAIVWLSAVAKSMRSIVPLTPVNPVQYIMDVTSIHVMRHQNLQLTTLVAHLTSTMCRISNRHLNATAPICGLRGELFDRTRAAYLPVSQQAEPQVMRVLAVNPACIPQK</sequence>
<proteinExistence type="predicted"/>
<dbReference type="AlphaFoldDB" id="A0A8E2EQU5"/>
<keyword evidence="2" id="KW-1185">Reference proteome</keyword>
<organism evidence="1 2">
    <name type="scientific">Glonium stellatum</name>
    <dbReference type="NCBI Taxonomy" id="574774"/>
    <lineage>
        <taxon>Eukaryota</taxon>
        <taxon>Fungi</taxon>
        <taxon>Dikarya</taxon>
        <taxon>Ascomycota</taxon>
        <taxon>Pezizomycotina</taxon>
        <taxon>Dothideomycetes</taxon>
        <taxon>Pleosporomycetidae</taxon>
        <taxon>Gloniales</taxon>
        <taxon>Gloniaceae</taxon>
        <taxon>Glonium</taxon>
    </lineage>
</organism>
<gene>
    <name evidence="1" type="ORF">AOQ84DRAFT_420031</name>
</gene>